<evidence type="ECO:0000256" key="2">
    <source>
        <dbReference type="ARBA" id="ARBA00022801"/>
    </source>
</evidence>
<dbReference type="OrthoDB" id="9783154at2"/>
<keyword evidence="3" id="KW-0732">Signal</keyword>
<dbReference type="RefSeq" id="WP_146515682.1">
    <property type="nucleotide sequence ID" value="NZ_SJPI01000002.1"/>
</dbReference>
<dbReference type="AlphaFoldDB" id="A0A5C5WIQ7"/>
<dbReference type="PANTHER" id="PTHR42693:SF53">
    <property type="entry name" value="ENDO-4-O-SULFATASE"/>
    <property type="match status" value="1"/>
</dbReference>
<dbReference type="Proteomes" id="UP000316598">
    <property type="component" value="Unassembled WGS sequence"/>
</dbReference>
<feature type="chain" id="PRO_5022776223" evidence="3">
    <location>
        <begin position="24"/>
        <end position="536"/>
    </location>
</feature>
<feature type="signal peptide" evidence="3">
    <location>
        <begin position="1"/>
        <end position="23"/>
    </location>
</feature>
<dbReference type="InterPro" id="IPR000917">
    <property type="entry name" value="Sulfatase_N"/>
</dbReference>
<dbReference type="EMBL" id="SJPI01000002">
    <property type="protein sequence ID" value="TWT50457.1"/>
    <property type="molecule type" value="Genomic_DNA"/>
</dbReference>
<evidence type="ECO:0000259" key="4">
    <source>
        <dbReference type="Pfam" id="PF00884"/>
    </source>
</evidence>
<evidence type="ECO:0000256" key="3">
    <source>
        <dbReference type="SAM" id="SignalP"/>
    </source>
</evidence>
<reference evidence="5 6" key="1">
    <citation type="submission" date="2019-02" db="EMBL/GenBank/DDBJ databases">
        <title>Deep-cultivation of Planctomycetes and their phenomic and genomic characterization uncovers novel biology.</title>
        <authorList>
            <person name="Wiegand S."/>
            <person name="Jogler M."/>
            <person name="Boedeker C."/>
            <person name="Pinto D."/>
            <person name="Vollmers J."/>
            <person name="Rivas-Marin E."/>
            <person name="Kohn T."/>
            <person name="Peeters S.H."/>
            <person name="Heuer A."/>
            <person name="Rast P."/>
            <person name="Oberbeckmann S."/>
            <person name="Bunk B."/>
            <person name="Jeske O."/>
            <person name="Meyerdierks A."/>
            <person name="Storesund J.E."/>
            <person name="Kallscheuer N."/>
            <person name="Luecker S."/>
            <person name="Lage O.M."/>
            <person name="Pohl T."/>
            <person name="Merkel B.J."/>
            <person name="Hornburger P."/>
            <person name="Mueller R.-W."/>
            <person name="Bruemmer F."/>
            <person name="Labrenz M."/>
            <person name="Spormann A.M."/>
            <person name="Op Den Camp H."/>
            <person name="Overmann J."/>
            <person name="Amann R."/>
            <person name="Jetten M.S.M."/>
            <person name="Mascher T."/>
            <person name="Medema M.H."/>
            <person name="Devos D.P."/>
            <person name="Kaster A.-K."/>
            <person name="Ovreas L."/>
            <person name="Rohde M."/>
            <person name="Galperin M.Y."/>
            <person name="Jogler C."/>
        </authorList>
    </citation>
    <scope>NUCLEOTIDE SEQUENCE [LARGE SCALE GENOMIC DNA]</scope>
    <source>
        <strain evidence="5 6">Pla22</strain>
    </source>
</reference>
<protein>
    <submittedName>
        <fullName evidence="5">Arylsulfatase</fullName>
        <ecNumber evidence="5">3.1.6.1</ecNumber>
    </submittedName>
</protein>
<comment type="similarity">
    <text evidence="1">Belongs to the sulfatase family.</text>
</comment>
<organism evidence="5 6">
    <name type="scientific">Rubripirellula amarantea</name>
    <dbReference type="NCBI Taxonomy" id="2527999"/>
    <lineage>
        <taxon>Bacteria</taxon>
        <taxon>Pseudomonadati</taxon>
        <taxon>Planctomycetota</taxon>
        <taxon>Planctomycetia</taxon>
        <taxon>Pirellulales</taxon>
        <taxon>Pirellulaceae</taxon>
        <taxon>Rubripirellula</taxon>
    </lineage>
</organism>
<dbReference type="EC" id="3.1.6.1" evidence="5"/>
<feature type="domain" description="Sulfatase N-terminal" evidence="4">
    <location>
        <begin position="29"/>
        <end position="388"/>
    </location>
</feature>
<name>A0A5C5WIQ7_9BACT</name>
<dbReference type="Gene3D" id="3.40.720.10">
    <property type="entry name" value="Alkaline Phosphatase, subunit A"/>
    <property type="match status" value="1"/>
</dbReference>
<dbReference type="InterPro" id="IPR017850">
    <property type="entry name" value="Alkaline_phosphatase_core_sf"/>
</dbReference>
<proteinExistence type="inferred from homology"/>
<dbReference type="InterPro" id="IPR050738">
    <property type="entry name" value="Sulfatase"/>
</dbReference>
<dbReference type="CDD" id="cd16143">
    <property type="entry name" value="ARS_like"/>
    <property type="match status" value="1"/>
</dbReference>
<dbReference type="GO" id="GO:0004065">
    <property type="term" value="F:arylsulfatase activity"/>
    <property type="evidence" value="ECO:0007669"/>
    <property type="project" value="UniProtKB-EC"/>
</dbReference>
<keyword evidence="2 5" id="KW-0378">Hydrolase</keyword>
<evidence type="ECO:0000313" key="6">
    <source>
        <dbReference type="Proteomes" id="UP000316598"/>
    </source>
</evidence>
<gene>
    <name evidence="5" type="primary">atsA_28</name>
    <name evidence="5" type="ORF">Pla22_32000</name>
</gene>
<sequence length="536" mass="59203" precursor="true">MKFALVVVVGLGLSASFVGKVLAAEVPPPNVVVIYTDDQGYGDISATNPRSRFQTPHLDRLAAEGMVFTDGHSSDTVCTPSRYSLLTGRYSWRTTLKRGVLGSDGDCLIAEDRMTVASLFQDNGYQTAMFGKWHLQMQFPGTFGKRDWTQPITDGPNEHGFDHFFGIPASMNFGVLAFVENSHVVQPPSLWTHKKSSRGRDTFRFMPPYDTHRQSKTDIEVAPSFRDDICLKVCTEKTVEFIERQSGSAKSGSPFFVYFALNSPHLPHCTSPEFIGKSKVGAYGDFMMETDHRVGEVLEALDQHGLTDNTLVFFSSDNGAENGYDKRLKPYGHSSKGNFRGGKRDIYEGGHRVPFLMRWPTVIKAGRTCDEPVGQIDLLATCADLLGVELPDDAGEDSVSLLPAMRSDDYPKPLRGPMMHHSGSGHFAIREGRWKLNLFRGSGGSLKPVFGKTSPGEQPFELYDLEKDVSETNDVCAQHPDVVARLTSIATQIVGDGRSTPGSPQLNDGLKHWPQLTWIPQATEPAQVKQHSKRAD</sequence>
<evidence type="ECO:0000256" key="1">
    <source>
        <dbReference type="ARBA" id="ARBA00008779"/>
    </source>
</evidence>
<dbReference type="Gene3D" id="3.30.1120.10">
    <property type="match status" value="1"/>
</dbReference>
<dbReference type="Pfam" id="PF00884">
    <property type="entry name" value="Sulfatase"/>
    <property type="match status" value="1"/>
</dbReference>
<dbReference type="SUPFAM" id="SSF53649">
    <property type="entry name" value="Alkaline phosphatase-like"/>
    <property type="match status" value="1"/>
</dbReference>
<keyword evidence="6" id="KW-1185">Reference proteome</keyword>
<dbReference type="PANTHER" id="PTHR42693">
    <property type="entry name" value="ARYLSULFATASE FAMILY MEMBER"/>
    <property type="match status" value="1"/>
</dbReference>
<comment type="caution">
    <text evidence="5">The sequence shown here is derived from an EMBL/GenBank/DDBJ whole genome shotgun (WGS) entry which is preliminary data.</text>
</comment>
<accession>A0A5C5WIQ7</accession>
<evidence type="ECO:0000313" key="5">
    <source>
        <dbReference type="EMBL" id="TWT50457.1"/>
    </source>
</evidence>